<gene>
    <name evidence="2" type="ORF">GRX66_09870</name>
</gene>
<organism evidence="2 3">
    <name type="scientific">Halobacterium bonnevillei</name>
    <dbReference type="NCBI Taxonomy" id="2692200"/>
    <lineage>
        <taxon>Archaea</taxon>
        <taxon>Methanobacteriati</taxon>
        <taxon>Methanobacteriota</taxon>
        <taxon>Stenosarchaea group</taxon>
        <taxon>Halobacteria</taxon>
        <taxon>Halobacteriales</taxon>
        <taxon>Halobacteriaceae</taxon>
        <taxon>Halobacterium</taxon>
    </lineage>
</organism>
<keyword evidence="1" id="KW-1133">Transmembrane helix</keyword>
<dbReference type="Proteomes" id="UP000471521">
    <property type="component" value="Unassembled WGS sequence"/>
</dbReference>
<keyword evidence="1" id="KW-0812">Transmembrane</keyword>
<dbReference type="AlphaFoldDB" id="A0A6B0SIG5"/>
<feature type="transmembrane region" description="Helical" evidence="1">
    <location>
        <begin position="29"/>
        <end position="46"/>
    </location>
</feature>
<evidence type="ECO:0000256" key="1">
    <source>
        <dbReference type="SAM" id="Phobius"/>
    </source>
</evidence>
<evidence type="ECO:0000313" key="3">
    <source>
        <dbReference type="Proteomes" id="UP000471521"/>
    </source>
</evidence>
<dbReference type="OrthoDB" id="270600at2157"/>
<protein>
    <submittedName>
        <fullName evidence="2">Uncharacterized protein</fullName>
    </submittedName>
</protein>
<keyword evidence="1" id="KW-0472">Membrane</keyword>
<name>A0A6B0SIG5_9EURY</name>
<proteinExistence type="predicted"/>
<keyword evidence="3" id="KW-1185">Reference proteome</keyword>
<accession>A0A6B0SIG5</accession>
<dbReference type="EMBL" id="WUUU01000069">
    <property type="protein sequence ID" value="MXR20897.1"/>
    <property type="molecule type" value="Genomic_DNA"/>
</dbReference>
<sequence length="101" mass="10230">MVETVTPGTSSGYGPAAVLVELHDRNPSLAAVTVLMSALFAGFLVGTATDPRTLAGEPVWLKPAKFAASIALFTGSLAWLTPHLAAPDGVVRTASRGIAAG</sequence>
<reference evidence="2 3" key="1">
    <citation type="submission" date="2019-12" db="EMBL/GenBank/DDBJ databases">
        <title>Isolation and characterization of three novel carbon monoxide-oxidizing members of Halobacteria from salione crusts and soils.</title>
        <authorList>
            <person name="Myers M.R."/>
            <person name="King G.M."/>
        </authorList>
    </citation>
    <scope>NUCLEOTIDE SEQUENCE [LARGE SCALE GENOMIC DNA]</scope>
    <source>
        <strain evidence="2 3">PCN9</strain>
    </source>
</reference>
<evidence type="ECO:0000313" key="2">
    <source>
        <dbReference type="EMBL" id="MXR20897.1"/>
    </source>
</evidence>
<feature type="non-terminal residue" evidence="2">
    <location>
        <position position="101"/>
    </location>
</feature>
<comment type="caution">
    <text evidence="2">The sequence shown here is derived from an EMBL/GenBank/DDBJ whole genome shotgun (WGS) entry which is preliminary data.</text>
</comment>